<gene>
    <name evidence="15" type="ORF">LNINA_LOCUS13769</name>
</gene>
<dbReference type="GO" id="GO:0008475">
    <property type="term" value="F:procollagen-lysine 5-dioxygenase activity"/>
    <property type="evidence" value="ECO:0007669"/>
    <property type="project" value="UniProtKB-EC"/>
</dbReference>
<keyword evidence="7" id="KW-0847">Vitamin C</keyword>
<keyword evidence="16" id="KW-1185">Reference proteome</keyword>
<dbReference type="InterPro" id="IPR029044">
    <property type="entry name" value="Nucleotide-diphossugar_trans"/>
</dbReference>
<evidence type="ECO:0000313" key="15">
    <source>
        <dbReference type="EMBL" id="CAK1554915.1"/>
    </source>
</evidence>
<dbReference type="InterPro" id="IPR044861">
    <property type="entry name" value="IPNS-like_FE2OG_OXY"/>
</dbReference>
<evidence type="ECO:0000259" key="14">
    <source>
        <dbReference type="PROSITE" id="PS51471"/>
    </source>
</evidence>
<comment type="catalytic activity">
    <reaction evidence="12">
        <text>L-lysyl-[collagen] + 2-oxoglutarate + O2 = (5R)-5-hydroxy-L-lysyl-[collagen] + succinate + CO2</text>
        <dbReference type="Rhea" id="RHEA:16569"/>
        <dbReference type="Rhea" id="RHEA-COMP:12751"/>
        <dbReference type="Rhea" id="RHEA-COMP:12752"/>
        <dbReference type="ChEBI" id="CHEBI:15379"/>
        <dbReference type="ChEBI" id="CHEBI:16526"/>
        <dbReference type="ChEBI" id="CHEBI:16810"/>
        <dbReference type="ChEBI" id="CHEBI:29969"/>
        <dbReference type="ChEBI" id="CHEBI:30031"/>
        <dbReference type="ChEBI" id="CHEBI:133442"/>
        <dbReference type="EC" id="1.14.11.4"/>
    </reaction>
</comment>
<keyword evidence="6" id="KW-0256">Endoplasmic reticulum</keyword>
<evidence type="ECO:0000313" key="16">
    <source>
        <dbReference type="Proteomes" id="UP001497472"/>
    </source>
</evidence>
<feature type="signal peptide" evidence="13">
    <location>
        <begin position="1"/>
        <end position="16"/>
    </location>
</feature>
<keyword evidence="5 13" id="KW-0732">Signal</keyword>
<comment type="subcellular location">
    <subcellularLocation>
        <location evidence="2">Endoplasmic reticulum</location>
    </subcellularLocation>
</comment>
<dbReference type="PANTHER" id="PTHR10730">
    <property type="entry name" value="PROCOLLAGEN-LYSINE,2-OXOGLUTARATE 5-DIOXYGENASE/GLYCOSYLTRANSFERASE 25 FAMILY MEMBER"/>
    <property type="match status" value="1"/>
</dbReference>
<dbReference type="Pfam" id="PF03171">
    <property type="entry name" value="2OG-FeII_Oxy"/>
    <property type="match status" value="1"/>
</dbReference>
<dbReference type="GO" id="GO:0005783">
    <property type="term" value="C:endoplasmic reticulum"/>
    <property type="evidence" value="ECO:0007669"/>
    <property type="project" value="UniProtKB-SubCell"/>
</dbReference>
<evidence type="ECO:0000256" key="5">
    <source>
        <dbReference type="ARBA" id="ARBA00022729"/>
    </source>
</evidence>
<dbReference type="Gene3D" id="2.60.120.620">
    <property type="entry name" value="q2cbj1_9rhob like domain"/>
    <property type="match status" value="1"/>
</dbReference>
<evidence type="ECO:0000256" key="8">
    <source>
        <dbReference type="ARBA" id="ARBA00022964"/>
    </source>
</evidence>
<dbReference type="InterPro" id="IPR057589">
    <property type="entry name" value="GT_PLOD"/>
</dbReference>
<dbReference type="Proteomes" id="UP001497472">
    <property type="component" value="Unassembled WGS sequence"/>
</dbReference>
<name>A0AAV1K1H0_9NEOP</name>
<dbReference type="PANTHER" id="PTHR10730:SF45">
    <property type="entry name" value="PROCOLLAGEN-LYSINE,2-OXOGLUTARATE 5-DIOXYGENASE"/>
    <property type="match status" value="1"/>
</dbReference>
<dbReference type="EC" id="1.14.11.4" evidence="3"/>
<keyword evidence="9" id="KW-0560">Oxidoreductase</keyword>
<sequence>MLLFYCALLLPIFTHAKKSDDLIVLTVGTDDTHGLQRFERSARIYNIQYEVLGKGQKWQGGDMARPGGGHKVNLLRQKLEQLQQTHDKDSIVMFTDSYDVVLLGDSQEILKRYRDVGHRLLFAAEPFCWPDASLAKKYPATDIEENPSPYLNSGGFIGTLADMLQLLSKPLRDGEDDQLYYTQLYLDEQLRADLDIALDHRSQIFQSLNGAFSEVALRTDEDKWAFVENTWSKTRPLVLHGNGPAKRALDALSNYVPRVRTVDNCQICDEKRRSLKELPRVTIAVFVEQPTPFLQEFFQSILDIDYPKKNLDLFVHNAIEYHESEVEEWFARESQQYASAKRVRASDLLTEADARQLAKDRCAQSVCEYLFSVESVARVTPGTLRNLLASGFDVVAPLLARPGEAWSNFWGALTADGYYARAHDYMDIVNGKLKGIWNVPFINACYLINMELFRLPRLKGISYSREGRDPDMAFCESLRDHGVMLHVSNEESFGHLVNPDTFDTRLTHPDIYQLMSNRRDWESRYIAPEYWKSFDEGNDPAMPCPDVYWFPLMTERFCQEWIDIMEAYGKWSDGSNKDTRLEGGYEAVPTRDIHMKQVGLEVHWLTVLKDYVRPLQEMVFIGYFHNPPVSLMNFVVRYRPDEQPSLRPHHDSSTYTINLALNTPEVDYTGGGCHFLRYKCSVRSTRRGWLLMHPGRLTHYHEGLPVTNGTRYIMISFVDP</sequence>
<keyword evidence="4" id="KW-0479">Metal-binding</keyword>
<keyword evidence="8" id="KW-0223">Dioxygenase</keyword>
<evidence type="ECO:0000256" key="12">
    <source>
        <dbReference type="ARBA" id="ARBA00047930"/>
    </source>
</evidence>
<evidence type="ECO:0000256" key="6">
    <source>
        <dbReference type="ARBA" id="ARBA00022824"/>
    </source>
</evidence>
<dbReference type="Pfam" id="PF25342">
    <property type="entry name" value="GT_PLOD"/>
    <property type="match status" value="1"/>
</dbReference>
<dbReference type="InterPro" id="IPR006620">
    <property type="entry name" value="Pro_4_hyd_alph"/>
</dbReference>
<dbReference type="EMBL" id="CAVLEF010000279">
    <property type="protein sequence ID" value="CAK1554915.1"/>
    <property type="molecule type" value="Genomic_DNA"/>
</dbReference>
<dbReference type="InterPro" id="IPR005123">
    <property type="entry name" value="Oxoglu/Fe-dep_dioxygenase_dom"/>
</dbReference>
<accession>A0AAV1K1H0</accession>
<evidence type="ECO:0000256" key="4">
    <source>
        <dbReference type="ARBA" id="ARBA00022723"/>
    </source>
</evidence>
<dbReference type="GO" id="GO:0031418">
    <property type="term" value="F:L-ascorbic acid binding"/>
    <property type="evidence" value="ECO:0007669"/>
    <property type="project" value="UniProtKB-KW"/>
</dbReference>
<evidence type="ECO:0000256" key="7">
    <source>
        <dbReference type="ARBA" id="ARBA00022896"/>
    </source>
</evidence>
<dbReference type="GO" id="GO:0005506">
    <property type="term" value="F:iron ion binding"/>
    <property type="evidence" value="ECO:0007669"/>
    <property type="project" value="InterPro"/>
</dbReference>
<evidence type="ECO:0000256" key="11">
    <source>
        <dbReference type="ARBA" id="ARBA00023180"/>
    </source>
</evidence>
<feature type="domain" description="Fe2OG dioxygenase" evidence="14">
    <location>
        <begin position="627"/>
        <end position="720"/>
    </location>
</feature>
<proteinExistence type="predicted"/>
<organism evidence="15 16">
    <name type="scientific">Leptosia nina</name>
    <dbReference type="NCBI Taxonomy" id="320188"/>
    <lineage>
        <taxon>Eukaryota</taxon>
        <taxon>Metazoa</taxon>
        <taxon>Ecdysozoa</taxon>
        <taxon>Arthropoda</taxon>
        <taxon>Hexapoda</taxon>
        <taxon>Insecta</taxon>
        <taxon>Pterygota</taxon>
        <taxon>Neoptera</taxon>
        <taxon>Endopterygota</taxon>
        <taxon>Lepidoptera</taxon>
        <taxon>Glossata</taxon>
        <taxon>Ditrysia</taxon>
        <taxon>Papilionoidea</taxon>
        <taxon>Pieridae</taxon>
        <taxon>Pierinae</taxon>
        <taxon>Leptosia</taxon>
    </lineage>
</organism>
<keyword evidence="11" id="KW-0325">Glycoprotein</keyword>
<protein>
    <recommendedName>
        <fullName evidence="3">procollagen-lysine 5-dioxygenase</fullName>
        <ecNumber evidence="3">1.14.11.4</ecNumber>
    </recommendedName>
</protein>
<evidence type="ECO:0000256" key="2">
    <source>
        <dbReference type="ARBA" id="ARBA00004240"/>
    </source>
</evidence>
<comment type="cofactor">
    <cofactor evidence="1">
        <name>L-ascorbate</name>
        <dbReference type="ChEBI" id="CHEBI:38290"/>
    </cofactor>
</comment>
<dbReference type="InterPro" id="IPR050757">
    <property type="entry name" value="Collagen_mod_GT25"/>
</dbReference>
<evidence type="ECO:0000256" key="3">
    <source>
        <dbReference type="ARBA" id="ARBA00012264"/>
    </source>
</evidence>
<dbReference type="SMART" id="SM00702">
    <property type="entry name" value="P4Hc"/>
    <property type="match status" value="1"/>
</dbReference>
<evidence type="ECO:0000256" key="1">
    <source>
        <dbReference type="ARBA" id="ARBA00001961"/>
    </source>
</evidence>
<evidence type="ECO:0000256" key="13">
    <source>
        <dbReference type="SAM" id="SignalP"/>
    </source>
</evidence>
<dbReference type="AlphaFoldDB" id="A0AAV1K1H0"/>
<reference evidence="15 16" key="1">
    <citation type="submission" date="2023-11" db="EMBL/GenBank/DDBJ databases">
        <authorList>
            <person name="Okamura Y."/>
        </authorList>
    </citation>
    <scope>NUCLEOTIDE SEQUENCE [LARGE SCALE GENOMIC DNA]</scope>
</reference>
<feature type="chain" id="PRO_5043584083" description="procollagen-lysine 5-dioxygenase" evidence="13">
    <location>
        <begin position="17"/>
        <end position="720"/>
    </location>
</feature>
<evidence type="ECO:0000256" key="10">
    <source>
        <dbReference type="ARBA" id="ARBA00023004"/>
    </source>
</evidence>
<dbReference type="SUPFAM" id="SSF53448">
    <property type="entry name" value="Nucleotide-diphospho-sugar transferases"/>
    <property type="match status" value="1"/>
</dbReference>
<comment type="caution">
    <text evidence="15">The sequence shown here is derived from an EMBL/GenBank/DDBJ whole genome shotgun (WGS) entry which is preliminary data.</text>
</comment>
<dbReference type="PROSITE" id="PS51471">
    <property type="entry name" value="FE2OG_OXY"/>
    <property type="match status" value="1"/>
</dbReference>
<keyword evidence="10" id="KW-0408">Iron</keyword>
<evidence type="ECO:0000256" key="9">
    <source>
        <dbReference type="ARBA" id="ARBA00023002"/>
    </source>
</evidence>